<name>C6HVE8_9BACT</name>
<evidence type="ECO:0000313" key="3">
    <source>
        <dbReference type="Proteomes" id="UP000009374"/>
    </source>
</evidence>
<keyword evidence="1" id="KW-0472">Membrane</keyword>
<reference evidence="2 3" key="1">
    <citation type="journal article" date="2009" name="Appl. Environ. Microbiol.">
        <title>Community genomic and proteomic analyses of chemoautotrophic iron-oxidizing "Leptospirillum rubarum" (Group II) and "Leptospirillum ferrodiazotrophum" (Group III) bacteria in acid mine drainage biofilms.</title>
        <authorList>
            <person name="Goltsman D.S."/>
            <person name="Denef V.J."/>
            <person name="Singer S.W."/>
            <person name="VerBerkmoes N.C."/>
            <person name="Lefsrud M."/>
            <person name="Mueller R.S."/>
            <person name="Dick G.J."/>
            <person name="Sun C.L."/>
            <person name="Wheeler K.E."/>
            <person name="Zemla A."/>
            <person name="Baker B.J."/>
            <person name="Hauser L."/>
            <person name="Land M."/>
            <person name="Shah M.B."/>
            <person name="Thelen M.P."/>
            <person name="Hettich R.L."/>
            <person name="Banfield J.F."/>
        </authorList>
    </citation>
    <scope>NUCLEOTIDE SEQUENCE [LARGE SCALE GENOMIC DNA]</scope>
</reference>
<evidence type="ECO:0000256" key="1">
    <source>
        <dbReference type="SAM" id="Phobius"/>
    </source>
</evidence>
<keyword evidence="1" id="KW-1133">Transmembrane helix</keyword>
<dbReference type="EMBL" id="GG693862">
    <property type="protein sequence ID" value="EES53522.1"/>
    <property type="molecule type" value="Genomic_DNA"/>
</dbReference>
<dbReference type="PANTHER" id="PTHR37309">
    <property type="entry name" value="SLR0284 PROTEIN"/>
    <property type="match status" value="1"/>
</dbReference>
<evidence type="ECO:0000313" key="2">
    <source>
        <dbReference type="EMBL" id="EES53522.1"/>
    </source>
</evidence>
<dbReference type="Pfam" id="PF04020">
    <property type="entry name" value="Phage_holin_4_2"/>
    <property type="match status" value="1"/>
</dbReference>
<gene>
    <name evidence="2" type="ORF">UBAL3_78920115</name>
</gene>
<feature type="transmembrane region" description="Helical" evidence="1">
    <location>
        <begin position="29"/>
        <end position="47"/>
    </location>
</feature>
<protein>
    <recommendedName>
        <fullName evidence="4">Phage holin family protein</fullName>
    </recommendedName>
</protein>
<feature type="transmembrane region" description="Helical" evidence="1">
    <location>
        <begin position="90"/>
        <end position="111"/>
    </location>
</feature>
<evidence type="ECO:0008006" key="4">
    <source>
        <dbReference type="Google" id="ProtNLM"/>
    </source>
</evidence>
<proteinExistence type="predicted"/>
<dbReference type="AlphaFoldDB" id="C6HVE8"/>
<accession>C6HVE8</accession>
<feature type="transmembrane region" description="Helical" evidence="1">
    <location>
        <begin position="54"/>
        <end position="78"/>
    </location>
</feature>
<keyword evidence="1" id="KW-0812">Transmembrane</keyword>
<feature type="transmembrane region" description="Helical" evidence="1">
    <location>
        <begin position="5"/>
        <end position="23"/>
    </location>
</feature>
<keyword evidence="3" id="KW-1185">Reference proteome</keyword>
<dbReference type="Proteomes" id="UP000009374">
    <property type="component" value="Unassembled WGS sequence"/>
</dbReference>
<dbReference type="PANTHER" id="PTHR37309:SF1">
    <property type="entry name" value="SLR0284 PROTEIN"/>
    <property type="match status" value="1"/>
</dbReference>
<dbReference type="InterPro" id="IPR007165">
    <property type="entry name" value="Phage_holin_4_2"/>
</dbReference>
<organism evidence="2 3">
    <name type="scientific">Leptospirillum ferrodiazotrophum</name>
    <dbReference type="NCBI Taxonomy" id="412449"/>
    <lineage>
        <taxon>Bacteria</taxon>
        <taxon>Pseudomonadati</taxon>
        <taxon>Nitrospirota</taxon>
        <taxon>Nitrospiria</taxon>
        <taxon>Nitrospirales</taxon>
        <taxon>Nitrospiraceae</taxon>
        <taxon>Leptospirillum</taxon>
    </lineage>
</organism>
<sequence length="120" mass="12898">MVGILLRLLANALIIFFVARMVRGIEIRGFATAIAVAVVLGLFNALLRPLLIFLTLPITVLTLGLFIFVLNALLFWLVSAVVPGFVVEGFFPALMGAFLVSLGSLLVSLLLPFSSPEGRL</sequence>